<dbReference type="EMBL" id="CM047589">
    <property type="protein sequence ID" value="KAI9920283.1"/>
    <property type="molecule type" value="Genomic_DNA"/>
</dbReference>
<evidence type="ECO:0000313" key="2">
    <source>
        <dbReference type="Proteomes" id="UP001163321"/>
    </source>
</evidence>
<keyword evidence="2" id="KW-1185">Reference proteome</keyword>
<proteinExistence type="predicted"/>
<name>A0ACC0WQV6_9STRA</name>
<sequence>MSCLASRRQRLGICVRAASTVYHDIRGATLATIAGPTELDPFQSLSLMWIVGEPSWPLNLLVRPRDFMSLSATGIITRGNGDRIGYDLLQPAQLPQRARLPNRRARGKLIHGVPCRYVPSKFVLVRDAWLLGSAPPRHGETVAVVDPPSSPRATKAGDEERGTTDDFRLCALQGQSLESSFALSDDMCRVCHEAVLEVPRQALV</sequence>
<gene>
    <name evidence="1" type="ORF">PsorP6_015935</name>
</gene>
<dbReference type="Proteomes" id="UP001163321">
    <property type="component" value="Chromosome 10"/>
</dbReference>
<organism evidence="1 2">
    <name type="scientific">Peronosclerospora sorghi</name>
    <dbReference type="NCBI Taxonomy" id="230839"/>
    <lineage>
        <taxon>Eukaryota</taxon>
        <taxon>Sar</taxon>
        <taxon>Stramenopiles</taxon>
        <taxon>Oomycota</taxon>
        <taxon>Peronosporomycetes</taxon>
        <taxon>Peronosporales</taxon>
        <taxon>Peronosporaceae</taxon>
        <taxon>Peronosclerospora</taxon>
    </lineage>
</organism>
<reference evidence="1 2" key="1">
    <citation type="journal article" date="2022" name="bioRxiv">
        <title>The genome of the oomycete Peronosclerospora sorghi, a cosmopolitan pathogen of maize and sorghum, is inflated with dispersed pseudogenes.</title>
        <authorList>
            <person name="Fletcher K."/>
            <person name="Martin F."/>
            <person name="Isakeit T."/>
            <person name="Cavanaugh K."/>
            <person name="Magill C."/>
            <person name="Michelmore R."/>
        </authorList>
    </citation>
    <scope>NUCLEOTIDE SEQUENCE [LARGE SCALE GENOMIC DNA]</scope>
    <source>
        <strain evidence="1">P6</strain>
    </source>
</reference>
<protein>
    <submittedName>
        <fullName evidence="1">Uncharacterized protein</fullName>
    </submittedName>
</protein>
<evidence type="ECO:0000313" key="1">
    <source>
        <dbReference type="EMBL" id="KAI9920283.1"/>
    </source>
</evidence>
<comment type="caution">
    <text evidence="1">The sequence shown here is derived from an EMBL/GenBank/DDBJ whole genome shotgun (WGS) entry which is preliminary data.</text>
</comment>
<accession>A0ACC0WQV6</accession>